<comment type="caution">
    <text evidence="1">The sequence shown here is derived from an EMBL/GenBank/DDBJ whole genome shotgun (WGS) entry which is preliminary data.</text>
</comment>
<dbReference type="AlphaFoldDB" id="A0A3M6U4N1"/>
<name>A0A3M6U4N1_POCDA</name>
<reference evidence="1 2" key="1">
    <citation type="journal article" date="2018" name="Sci. Rep.">
        <title>Comparative analysis of the Pocillopora damicornis genome highlights role of immune system in coral evolution.</title>
        <authorList>
            <person name="Cunning R."/>
            <person name="Bay R.A."/>
            <person name="Gillette P."/>
            <person name="Baker A.C."/>
            <person name="Traylor-Knowles N."/>
        </authorList>
    </citation>
    <scope>NUCLEOTIDE SEQUENCE [LARGE SCALE GENOMIC DNA]</scope>
    <source>
        <strain evidence="1">RSMAS</strain>
        <tissue evidence="1">Whole animal</tissue>
    </source>
</reference>
<gene>
    <name evidence="1" type="ORF">pdam_00019412</name>
</gene>
<dbReference type="Proteomes" id="UP000275408">
    <property type="component" value="Unassembled WGS sequence"/>
</dbReference>
<keyword evidence="2" id="KW-1185">Reference proteome</keyword>
<dbReference type="EMBL" id="RCHS01002251">
    <property type="protein sequence ID" value="RMX48561.1"/>
    <property type="molecule type" value="Genomic_DNA"/>
</dbReference>
<accession>A0A3M6U4N1</accession>
<organism evidence="1 2">
    <name type="scientific">Pocillopora damicornis</name>
    <name type="common">Cauliflower coral</name>
    <name type="synonym">Millepora damicornis</name>
    <dbReference type="NCBI Taxonomy" id="46731"/>
    <lineage>
        <taxon>Eukaryota</taxon>
        <taxon>Metazoa</taxon>
        <taxon>Cnidaria</taxon>
        <taxon>Anthozoa</taxon>
        <taxon>Hexacorallia</taxon>
        <taxon>Scleractinia</taxon>
        <taxon>Astrocoeniina</taxon>
        <taxon>Pocilloporidae</taxon>
        <taxon>Pocillopora</taxon>
    </lineage>
</organism>
<protein>
    <submittedName>
        <fullName evidence="1">Uncharacterized protein</fullName>
    </submittedName>
</protein>
<evidence type="ECO:0000313" key="1">
    <source>
        <dbReference type="EMBL" id="RMX48561.1"/>
    </source>
</evidence>
<sequence>MQDTRQEYQKSFSNLTLKNFLLRNFIQGNWQKVYHAPVCFEAKSGSYGSFNETKSGKLKTMNLIHRSGQIRCSSLTLVSYW</sequence>
<evidence type="ECO:0000313" key="2">
    <source>
        <dbReference type="Proteomes" id="UP000275408"/>
    </source>
</evidence>
<proteinExistence type="predicted"/>